<keyword evidence="1" id="KW-0175">Coiled coil</keyword>
<sequence length="696" mass="80301">MHLASKRVFFKPKTTKSTNEDLTKITDQINVMTVCVGDIEKKCNDIRDFSTVTKCSKCENYLNKFSKILTKDEFLLVKEKEEKKKKEEKTNEKEKEEEKKEEKEEKEEEEEEEEEEKPLNLHLFSSNTESETESESESDLESKLEKGTHFWWCEFCKKFNAFSNFNVEKMQPHRSVVDYLMEESNREKEKEKEDEKEKKEEEEEEEEDTVRRVVFCIDISGSMSISTKVKKDDIDISELKKFKKEKEQEKGYRFDNFGGSSSEEEIDYVTRLDCVKVAVGNQLEVLQRKHPHYEVSVVAFNANVLIESNGVDDAKKVEKINNKTFEELEEYGEKIEITQPIGKTSKKLIENLYSLDETGSTALGPAMVVALGIAKERTGSKIVLCTDGKSNIGIGRVDSSDENKINEFYDKLAQRLLNSGVTVDVISFKETSCNVKQIGKLSEKTMGNVERVDPLGLVDLFQNIMSKSVVATNASVELLLHHTLFCYDDDDRKIGSRLEKEIGNVTTNLQMSFTYGVKRSADKLDELPLKIPFQVRINYQKLDGSKWIRAITKQLDSTKNAKTALSDINFKLINQNFMQRTGKLAMRGNKTDVKQLIEKRNDFYQQITSLKEENQNENENENENVGNDLNLEINEFNKQSKHWQKILRIKPQNKLFQNNEEETESEEEDNMMGGGLFDDDEDDDDDAAFTYGALFF</sequence>
<feature type="compositionally biased region" description="Acidic residues" evidence="2">
    <location>
        <begin position="659"/>
        <end position="670"/>
    </location>
</feature>
<dbReference type="SUPFAM" id="SSF53300">
    <property type="entry name" value="vWA-like"/>
    <property type="match status" value="1"/>
</dbReference>
<feature type="region of interest" description="Disordered" evidence="2">
    <location>
        <begin position="183"/>
        <end position="205"/>
    </location>
</feature>
<evidence type="ECO:0000259" key="3">
    <source>
        <dbReference type="SMART" id="SM00327"/>
    </source>
</evidence>
<feature type="region of interest" description="Disordered" evidence="2">
    <location>
        <begin position="83"/>
        <end position="140"/>
    </location>
</feature>
<dbReference type="InterPro" id="IPR050550">
    <property type="entry name" value="SEC23_SEC24_subfamily"/>
</dbReference>
<feature type="coiled-coil region" evidence="1">
    <location>
        <begin position="593"/>
        <end position="624"/>
    </location>
</feature>
<accession>A0ABQ8X4C2</accession>
<evidence type="ECO:0000313" key="4">
    <source>
        <dbReference type="EMBL" id="KAJ6227483.1"/>
    </source>
</evidence>
<keyword evidence="5" id="KW-1185">Reference proteome</keyword>
<comment type="caution">
    <text evidence="4">The sequence shown here is derived from an EMBL/GenBank/DDBJ whole genome shotgun (WGS) entry which is preliminary data.</text>
</comment>
<dbReference type="PANTHER" id="PTHR13803">
    <property type="entry name" value="SEC24-RELATED PROTEIN"/>
    <property type="match status" value="1"/>
</dbReference>
<dbReference type="InterPro" id="IPR006896">
    <property type="entry name" value="Sec23/24_trunk_dom"/>
</dbReference>
<feature type="domain" description="VWFA" evidence="3">
    <location>
        <begin position="210"/>
        <end position="460"/>
    </location>
</feature>
<proteinExistence type="predicted"/>
<feature type="compositionally biased region" description="Acidic residues" evidence="2">
    <location>
        <begin position="130"/>
        <end position="139"/>
    </location>
</feature>
<evidence type="ECO:0000256" key="1">
    <source>
        <dbReference type="SAM" id="Coils"/>
    </source>
</evidence>
<dbReference type="Gene3D" id="3.40.50.410">
    <property type="entry name" value="von Willebrand factor, type A domain"/>
    <property type="match status" value="1"/>
</dbReference>
<feature type="region of interest" description="Disordered" evidence="2">
    <location>
        <begin position="656"/>
        <end position="683"/>
    </location>
</feature>
<organism evidence="4 5">
    <name type="scientific">Anaeramoeba flamelloides</name>
    <dbReference type="NCBI Taxonomy" id="1746091"/>
    <lineage>
        <taxon>Eukaryota</taxon>
        <taxon>Metamonada</taxon>
        <taxon>Anaeramoebidae</taxon>
        <taxon>Anaeramoeba</taxon>
    </lineage>
</organism>
<protein>
    <recommendedName>
        <fullName evidence="3">VWFA domain-containing protein</fullName>
    </recommendedName>
</protein>
<feature type="compositionally biased region" description="Acidic residues" evidence="2">
    <location>
        <begin position="104"/>
        <end position="116"/>
    </location>
</feature>
<gene>
    <name evidence="4" type="ORF">M0813_09722</name>
</gene>
<feature type="compositionally biased region" description="Basic and acidic residues" evidence="2">
    <location>
        <begin position="83"/>
        <end position="103"/>
    </location>
</feature>
<dbReference type="SMART" id="SM00327">
    <property type="entry name" value="VWA"/>
    <property type="match status" value="1"/>
</dbReference>
<evidence type="ECO:0000313" key="5">
    <source>
        <dbReference type="Proteomes" id="UP001150062"/>
    </source>
</evidence>
<dbReference type="InterPro" id="IPR036465">
    <property type="entry name" value="vWFA_dom_sf"/>
</dbReference>
<name>A0ABQ8X4C2_9EUKA</name>
<feature type="compositionally biased region" description="Basic and acidic residues" evidence="2">
    <location>
        <begin position="183"/>
        <end position="199"/>
    </location>
</feature>
<reference evidence="4" key="1">
    <citation type="submission" date="2022-08" db="EMBL/GenBank/DDBJ databases">
        <title>Novel sulfate-reducing endosymbionts in the free-living metamonad Anaeramoeba.</title>
        <authorList>
            <person name="Jerlstrom-Hultqvist J."/>
            <person name="Cepicka I."/>
            <person name="Gallot-Lavallee L."/>
            <person name="Salas-Leiva D."/>
            <person name="Curtis B.A."/>
            <person name="Zahonova K."/>
            <person name="Pipaliya S."/>
            <person name="Dacks J."/>
            <person name="Roger A.J."/>
        </authorList>
    </citation>
    <scope>NUCLEOTIDE SEQUENCE</scope>
    <source>
        <strain evidence="4">Schooner1</strain>
    </source>
</reference>
<dbReference type="PANTHER" id="PTHR13803:SF36">
    <property type="entry name" value="TYPE A VON WILLEBRAND FACTOR DOMAIN-CONTAINING PROTEIN"/>
    <property type="match status" value="1"/>
</dbReference>
<dbReference type="Pfam" id="PF04811">
    <property type="entry name" value="Sec23_trunk"/>
    <property type="match status" value="1"/>
</dbReference>
<dbReference type="InterPro" id="IPR002035">
    <property type="entry name" value="VWF_A"/>
</dbReference>
<evidence type="ECO:0000256" key="2">
    <source>
        <dbReference type="SAM" id="MobiDB-lite"/>
    </source>
</evidence>
<dbReference type="EMBL" id="JAOAOG010000334">
    <property type="protein sequence ID" value="KAJ6227483.1"/>
    <property type="molecule type" value="Genomic_DNA"/>
</dbReference>
<dbReference type="Proteomes" id="UP001150062">
    <property type="component" value="Unassembled WGS sequence"/>
</dbReference>